<dbReference type="InterPro" id="IPR001199">
    <property type="entry name" value="Cyt_B5-like_heme/steroid-bd"/>
</dbReference>
<dbReference type="EMBL" id="AZGM01000027">
    <property type="protein sequence ID" value="KRM29138.1"/>
    <property type="molecule type" value="Genomic_DNA"/>
</dbReference>
<dbReference type="Pfam" id="PF00173">
    <property type="entry name" value="Cyt-b5"/>
    <property type="match status" value="1"/>
</dbReference>
<gene>
    <name evidence="2" type="ORF">FD32_GL001517</name>
</gene>
<protein>
    <recommendedName>
        <fullName evidence="1">Cytochrome b5 heme-binding domain-containing protein</fullName>
    </recommendedName>
</protein>
<feature type="domain" description="Cytochrome b5 heme-binding" evidence="1">
    <location>
        <begin position="5"/>
        <end position="77"/>
    </location>
</feature>
<dbReference type="PATRIC" id="fig|1423782.4.peg.1574"/>
<proteinExistence type="predicted"/>
<evidence type="ECO:0000313" key="2">
    <source>
        <dbReference type="EMBL" id="KRM29138.1"/>
    </source>
</evidence>
<dbReference type="RefSeq" id="WP_047769463.1">
    <property type="nucleotide sequence ID" value="NZ_AZGM01000027.1"/>
</dbReference>
<dbReference type="OrthoDB" id="9785263at2"/>
<keyword evidence="3" id="KW-1185">Reference proteome</keyword>
<reference evidence="2 3" key="1">
    <citation type="journal article" date="2015" name="Genome Announc.">
        <title>Expanding the biotechnology potential of lactobacilli through comparative genomics of 213 strains and associated genera.</title>
        <authorList>
            <person name="Sun Z."/>
            <person name="Harris H.M."/>
            <person name="McCann A."/>
            <person name="Guo C."/>
            <person name="Argimon S."/>
            <person name="Zhang W."/>
            <person name="Yang X."/>
            <person name="Jeffery I.B."/>
            <person name="Cooney J.C."/>
            <person name="Kagawa T.F."/>
            <person name="Liu W."/>
            <person name="Song Y."/>
            <person name="Salvetti E."/>
            <person name="Wrobel A."/>
            <person name="Rasinkangas P."/>
            <person name="Parkhill J."/>
            <person name="Rea M.C."/>
            <person name="O'Sullivan O."/>
            <person name="Ritari J."/>
            <person name="Douillard F.P."/>
            <person name="Paul Ross R."/>
            <person name="Yang R."/>
            <person name="Briner A.E."/>
            <person name="Felis G.E."/>
            <person name="de Vos W.M."/>
            <person name="Barrangou R."/>
            <person name="Klaenhammer T.R."/>
            <person name="Caufield P.W."/>
            <person name="Cui Y."/>
            <person name="Zhang H."/>
            <person name="O'Toole P.W."/>
        </authorList>
    </citation>
    <scope>NUCLEOTIDE SEQUENCE [LARGE SCALE GENOMIC DNA]</scope>
    <source>
        <strain evidence="2 3">DSM 6035</strain>
    </source>
</reference>
<accession>A0A0R1XGN7</accession>
<evidence type="ECO:0000313" key="3">
    <source>
        <dbReference type="Proteomes" id="UP000051412"/>
    </source>
</evidence>
<comment type="caution">
    <text evidence="2">The sequence shown here is derived from an EMBL/GenBank/DDBJ whole genome shotgun (WGS) entry which is preliminary data.</text>
</comment>
<dbReference type="Proteomes" id="UP000051412">
    <property type="component" value="Unassembled WGS sequence"/>
</dbReference>
<dbReference type="AlphaFoldDB" id="A0A0R1XGN7"/>
<dbReference type="SMART" id="SM01117">
    <property type="entry name" value="Cyt-b5"/>
    <property type="match status" value="1"/>
</dbReference>
<dbReference type="Gene3D" id="3.10.120.10">
    <property type="entry name" value="Cytochrome b5-like heme/steroid binding domain"/>
    <property type="match status" value="1"/>
</dbReference>
<name>A0A0R1XGN7_9LACO</name>
<dbReference type="SUPFAM" id="SSF55856">
    <property type="entry name" value="Cytochrome b5-like heme/steroid binding domain"/>
    <property type="match status" value="1"/>
</dbReference>
<dbReference type="InterPro" id="IPR036400">
    <property type="entry name" value="Cyt_B5-like_heme/steroid_sf"/>
</dbReference>
<evidence type="ECO:0000259" key="1">
    <source>
        <dbReference type="SMART" id="SM01117"/>
    </source>
</evidence>
<organism evidence="2 3">
    <name type="scientific">Limosilactobacillus panis DSM 6035</name>
    <dbReference type="NCBI Taxonomy" id="1423782"/>
    <lineage>
        <taxon>Bacteria</taxon>
        <taxon>Bacillati</taxon>
        <taxon>Bacillota</taxon>
        <taxon>Bacilli</taxon>
        <taxon>Lactobacillales</taxon>
        <taxon>Lactobacillaceae</taxon>
        <taxon>Limosilactobacillus</taxon>
    </lineage>
</organism>
<sequence length="78" mass="8504">MAKTFTKEELQKYDGQDGRPAYIAIDGKVYDVSEDASWQGGKHHGYTAGQDLTKPLKRRVAHGDSVLPGIPVVGDYIG</sequence>
<dbReference type="STRING" id="1423782.FD32_GL001517"/>